<evidence type="ECO:0000256" key="1">
    <source>
        <dbReference type="ARBA" id="ARBA00006484"/>
    </source>
</evidence>
<gene>
    <name evidence="3" type="ORF">GCM10009788_57890</name>
</gene>
<dbReference type="SUPFAM" id="SSF51735">
    <property type="entry name" value="NAD(P)-binding Rossmann-fold domains"/>
    <property type="match status" value="1"/>
</dbReference>
<evidence type="ECO:0000256" key="2">
    <source>
        <dbReference type="ARBA" id="ARBA00023002"/>
    </source>
</evidence>
<dbReference type="InterPro" id="IPR002347">
    <property type="entry name" value="SDR_fam"/>
</dbReference>
<proteinExistence type="inferred from homology"/>
<sequence length="248" mass="25766">MPRLDQKVALVTGASRGQGAAHARRFVREGAKVVIADVLDDEGGALAEELGDDALFVHLDVADEDSWAAATAALTERFGAPSVLVNNAGIVRHAPLLQEDLPHWQRVLDVNLTGCWLGMRALAPHMTRGGSIINVSSNAGLVGFAQVGAYVASKWGLRGLSKTAALELGGAGIRVNSIHPGVVDTPMLTFDPATSAAFRTQPIARAAQPEEIADLVVFLASDESSYVTGAEIAIDGGMVVGSVPPSTV</sequence>
<organism evidence="3 4">
    <name type="scientific">Nocardioides humi</name>
    <dbReference type="NCBI Taxonomy" id="449461"/>
    <lineage>
        <taxon>Bacteria</taxon>
        <taxon>Bacillati</taxon>
        <taxon>Actinomycetota</taxon>
        <taxon>Actinomycetes</taxon>
        <taxon>Propionibacteriales</taxon>
        <taxon>Nocardioidaceae</taxon>
        <taxon>Nocardioides</taxon>
    </lineage>
</organism>
<protein>
    <submittedName>
        <fullName evidence="3">Glucose 1-dehydrogenase</fullName>
    </submittedName>
</protein>
<reference evidence="3 4" key="1">
    <citation type="journal article" date="2019" name="Int. J. Syst. Evol. Microbiol.">
        <title>The Global Catalogue of Microorganisms (GCM) 10K type strain sequencing project: providing services to taxonomists for standard genome sequencing and annotation.</title>
        <authorList>
            <consortium name="The Broad Institute Genomics Platform"/>
            <consortium name="The Broad Institute Genome Sequencing Center for Infectious Disease"/>
            <person name="Wu L."/>
            <person name="Ma J."/>
        </authorList>
    </citation>
    <scope>NUCLEOTIDE SEQUENCE [LARGE SCALE GENOMIC DNA]</scope>
    <source>
        <strain evidence="3 4">JCM 14942</strain>
    </source>
</reference>
<comment type="similarity">
    <text evidence="1">Belongs to the short-chain dehydrogenases/reductases (SDR) family.</text>
</comment>
<dbReference type="InterPro" id="IPR036291">
    <property type="entry name" value="NAD(P)-bd_dom_sf"/>
</dbReference>
<dbReference type="RefSeq" id="WP_141004258.1">
    <property type="nucleotide sequence ID" value="NZ_BAAAOR010000049.1"/>
</dbReference>
<dbReference type="PRINTS" id="PR00081">
    <property type="entry name" value="GDHRDH"/>
</dbReference>
<evidence type="ECO:0000313" key="4">
    <source>
        <dbReference type="Proteomes" id="UP001500842"/>
    </source>
</evidence>
<dbReference type="PRINTS" id="PR00080">
    <property type="entry name" value="SDRFAMILY"/>
</dbReference>
<dbReference type="PROSITE" id="PS00061">
    <property type="entry name" value="ADH_SHORT"/>
    <property type="match status" value="1"/>
</dbReference>
<dbReference type="EMBL" id="BAAAOR010000049">
    <property type="protein sequence ID" value="GAA1548293.1"/>
    <property type="molecule type" value="Genomic_DNA"/>
</dbReference>
<evidence type="ECO:0000313" key="3">
    <source>
        <dbReference type="EMBL" id="GAA1548293.1"/>
    </source>
</evidence>
<keyword evidence="2" id="KW-0560">Oxidoreductase</keyword>
<dbReference type="PANTHER" id="PTHR24321:SF8">
    <property type="entry name" value="ESTRADIOL 17-BETA-DEHYDROGENASE 8-RELATED"/>
    <property type="match status" value="1"/>
</dbReference>
<keyword evidence="4" id="KW-1185">Reference proteome</keyword>
<dbReference type="Proteomes" id="UP001500842">
    <property type="component" value="Unassembled WGS sequence"/>
</dbReference>
<comment type="caution">
    <text evidence="3">The sequence shown here is derived from an EMBL/GenBank/DDBJ whole genome shotgun (WGS) entry which is preliminary data.</text>
</comment>
<dbReference type="InterPro" id="IPR020904">
    <property type="entry name" value="Sc_DH/Rdtase_CS"/>
</dbReference>
<dbReference type="Pfam" id="PF13561">
    <property type="entry name" value="adh_short_C2"/>
    <property type="match status" value="1"/>
</dbReference>
<dbReference type="NCBIfam" id="NF005559">
    <property type="entry name" value="PRK07231.1"/>
    <property type="match status" value="1"/>
</dbReference>
<dbReference type="Gene3D" id="3.40.50.720">
    <property type="entry name" value="NAD(P)-binding Rossmann-like Domain"/>
    <property type="match status" value="1"/>
</dbReference>
<name>A0ABN2BWT5_9ACTN</name>
<dbReference type="PANTHER" id="PTHR24321">
    <property type="entry name" value="DEHYDROGENASES, SHORT CHAIN"/>
    <property type="match status" value="1"/>
</dbReference>
<accession>A0ABN2BWT5</accession>